<sequence>RLYRPLRGQVRSYKASQTPVGANLFAKAIFLTQQIN</sequence>
<evidence type="ECO:0000313" key="1">
    <source>
        <dbReference type="EMBL" id="EGH19321.1"/>
    </source>
</evidence>
<feature type="non-terminal residue" evidence="1">
    <location>
        <position position="1"/>
    </location>
</feature>
<comment type="caution">
    <text evidence="1">The sequence shown here is derived from an EMBL/GenBank/DDBJ whole genome shotgun (WGS) entry which is preliminary data.</text>
</comment>
<dbReference type="EMBL" id="ADWY01003899">
    <property type="protein sequence ID" value="EGH19321.1"/>
    <property type="molecule type" value="Genomic_DNA"/>
</dbReference>
<evidence type="ECO:0000313" key="2">
    <source>
        <dbReference type="Proteomes" id="UP000005466"/>
    </source>
</evidence>
<organism evidence="1 2">
    <name type="scientific">Pseudomonas savastanoi pv. glycinea str. race 4</name>
    <dbReference type="NCBI Taxonomy" id="875330"/>
    <lineage>
        <taxon>Bacteria</taxon>
        <taxon>Pseudomonadati</taxon>
        <taxon>Pseudomonadota</taxon>
        <taxon>Gammaproteobacteria</taxon>
        <taxon>Pseudomonadales</taxon>
        <taxon>Pseudomonadaceae</taxon>
        <taxon>Pseudomonas</taxon>
    </lineage>
</organism>
<accession>F3CJ79</accession>
<gene>
    <name evidence="1" type="ORF">Pgy4_40767</name>
</gene>
<dbReference type="Proteomes" id="UP000005466">
    <property type="component" value="Unassembled WGS sequence"/>
</dbReference>
<proteinExistence type="predicted"/>
<name>F3CJ79_PSESG</name>
<dbReference type="BioCyc" id="PSYR875330:G11XH-7820-MONOMER"/>
<dbReference type="HOGENOM" id="CLU_3352868_0_0_6"/>
<feature type="non-terminal residue" evidence="1">
    <location>
        <position position="36"/>
    </location>
</feature>
<protein>
    <submittedName>
        <fullName evidence="1">Uncharacterized protein</fullName>
    </submittedName>
</protein>
<reference evidence="1 2" key="1">
    <citation type="journal article" date="2011" name="PLoS Pathog.">
        <title>Dynamic evolution of pathogenicity revealed by sequencing and comparative genomics of 19 Pseudomonas syringae isolates.</title>
        <authorList>
            <person name="Baltrus D.A."/>
            <person name="Nishimura M.T."/>
            <person name="Romanchuk A."/>
            <person name="Chang J.H."/>
            <person name="Mukhtar M.S."/>
            <person name="Cherkis K."/>
            <person name="Roach J."/>
            <person name="Grant S.R."/>
            <person name="Jones C.D."/>
            <person name="Dangl J.L."/>
        </authorList>
    </citation>
    <scope>NUCLEOTIDE SEQUENCE [LARGE SCALE GENOMIC DNA]</scope>
    <source>
        <strain evidence="2">race 4</strain>
    </source>
</reference>
<dbReference type="AlphaFoldDB" id="F3CJ79"/>